<dbReference type="STRING" id="1095778.SAMN04489842_1202"/>
<sequence length="104" mass="11833">MAEIQWPELEGTELQYSDNTWEFTGVVDVGNTGDMLEVEARQTDDVRERKAALRFGLDGGSASVNPGNLEVRFDRVEPEPTGQYLVLEADHRTYRYELQGIVQR</sequence>
<dbReference type="RefSeq" id="WP_090378721.1">
    <property type="nucleotide sequence ID" value="NZ_FNLC01000001.1"/>
</dbReference>
<protein>
    <submittedName>
        <fullName evidence="1">Uncharacterized protein</fullName>
    </submittedName>
</protein>
<keyword evidence="2" id="KW-1185">Reference proteome</keyword>
<proteinExistence type="predicted"/>
<dbReference type="OrthoDB" id="275508at2157"/>
<gene>
    <name evidence="1" type="ORF">SAMN04489842_1202</name>
</gene>
<dbReference type="AlphaFoldDB" id="A0A1H1BYL9"/>
<accession>A0A1H1BYL9</accession>
<organism evidence="1 2">
    <name type="scientific">Natronobacterium texcoconense</name>
    <dbReference type="NCBI Taxonomy" id="1095778"/>
    <lineage>
        <taxon>Archaea</taxon>
        <taxon>Methanobacteriati</taxon>
        <taxon>Methanobacteriota</taxon>
        <taxon>Stenosarchaea group</taxon>
        <taxon>Halobacteria</taxon>
        <taxon>Halobacteriales</taxon>
        <taxon>Natrialbaceae</taxon>
        <taxon>Natronobacterium</taxon>
    </lineage>
</organism>
<evidence type="ECO:0000313" key="2">
    <source>
        <dbReference type="Proteomes" id="UP000198848"/>
    </source>
</evidence>
<reference evidence="2" key="1">
    <citation type="submission" date="2016-10" db="EMBL/GenBank/DDBJ databases">
        <authorList>
            <person name="Varghese N."/>
            <person name="Submissions S."/>
        </authorList>
    </citation>
    <scope>NUCLEOTIDE SEQUENCE [LARGE SCALE GENOMIC DNA]</scope>
    <source>
        <strain evidence="2">DSM 24767</strain>
    </source>
</reference>
<dbReference type="Proteomes" id="UP000198848">
    <property type="component" value="Unassembled WGS sequence"/>
</dbReference>
<name>A0A1H1BYL9_NATTX</name>
<evidence type="ECO:0000313" key="1">
    <source>
        <dbReference type="EMBL" id="SDQ56981.1"/>
    </source>
</evidence>
<dbReference type="EMBL" id="FNLC01000001">
    <property type="protein sequence ID" value="SDQ56981.1"/>
    <property type="molecule type" value="Genomic_DNA"/>
</dbReference>